<evidence type="ECO:0000256" key="1">
    <source>
        <dbReference type="ARBA" id="ARBA00004496"/>
    </source>
</evidence>
<dbReference type="InterPro" id="IPR002423">
    <property type="entry name" value="Cpn60/GroEL/TCP-1"/>
</dbReference>
<keyword evidence="3" id="KW-0963">Cytoplasm</keyword>
<sequence length="533" mass="58260">MALKSLNPQADFINHAIQVNVSAAQGLMNVLKTNLGPHGTLKMLVSGAGDVKLTKDGCVLLNQMQIQHPTASLIARTATAQDDITGDGTTSSVLFVGELLRQSIQYIAEGLHPRVLTEGIEYARLQCLDFLKGYKTPFVSEGDTLDREFLCNIARCSLRTKVHEELADHLTDIVVDATLCIQKSGKPIDLHMVEIMFMEHQTALDSTLVRGLVLDHGARHPDMSKRSTDCFILTCNISLEYEKTEVNSGFFYSSAAEREAMVKAERAHVDDKVNKIIDLKNSVCEGTEKSFVVINQKGIDPVSLDMFQKNGIVGIRRAKRRNMERLSLACGGFAVNAVRALSSKALGHADLVYEHTLGEDKYTFVEGVKNAQSCTILIKGPNKHTIAQVKEALRDGLRAVTNAIEDKAVVRGAGAFEIACHIHLKKLIDTEVKGRMKLGVQAFADAMLVIPKVLVENAGLDRQEVLISVLEDSRAGRHVGVDLTTGGSLLPEEEGIWDCYRAKRQIFHLGAIIATKLLLVDAVMRAGKLGSGE</sequence>
<dbReference type="GO" id="GO:0005737">
    <property type="term" value="C:cytoplasm"/>
    <property type="evidence" value="ECO:0007669"/>
    <property type="project" value="UniProtKB-SubCell"/>
</dbReference>
<dbReference type="SUPFAM" id="SSF48592">
    <property type="entry name" value="GroEL equatorial domain-like"/>
    <property type="match status" value="1"/>
</dbReference>
<dbReference type="Gene3D" id="1.10.560.10">
    <property type="entry name" value="GroEL-like equatorial domain"/>
    <property type="match status" value="1"/>
</dbReference>
<dbReference type="GO" id="GO:0140662">
    <property type="term" value="F:ATP-dependent protein folding chaperone"/>
    <property type="evidence" value="ECO:0007669"/>
    <property type="project" value="InterPro"/>
</dbReference>
<accession>A0A2P2I3C5</accession>
<dbReference type="InterPro" id="IPR027413">
    <property type="entry name" value="GROEL-like_equatorial_sf"/>
</dbReference>
<reference evidence="8" key="2">
    <citation type="journal article" date="2018" name="Biosci. Biotechnol. Biochem.">
        <title>Polysaccharide hydrolase of the hadal zone amphipods Hirondellea gigas.</title>
        <authorList>
            <person name="Kobayashi H."/>
            <person name="Nagahama T."/>
            <person name="Arai W."/>
            <person name="Sasagawa Y."/>
            <person name="Umeda M."/>
            <person name="Hayashi T."/>
            <person name="Nikaido I."/>
            <person name="Watanabe H."/>
            <person name="Oguri K."/>
            <person name="Kitazato H."/>
            <person name="Fujioka K."/>
            <person name="Kido Y."/>
            <person name="Takami H."/>
        </authorList>
    </citation>
    <scope>NUCLEOTIDE SEQUENCE</scope>
    <source>
        <tissue evidence="8">Whole body</tissue>
    </source>
</reference>
<evidence type="ECO:0000256" key="2">
    <source>
        <dbReference type="ARBA" id="ARBA00008020"/>
    </source>
</evidence>
<comment type="similarity">
    <text evidence="2 7">Belongs to the TCP-1 chaperonin family.</text>
</comment>
<dbReference type="FunFam" id="3.30.260.10:FF:000017">
    <property type="entry name" value="T-complex protein 1 subunit zeta"/>
    <property type="match status" value="1"/>
</dbReference>
<comment type="subcellular location">
    <subcellularLocation>
        <location evidence="1">Cytoplasm</location>
    </subcellularLocation>
</comment>
<dbReference type="Pfam" id="PF00118">
    <property type="entry name" value="Cpn60_TCP1"/>
    <property type="match status" value="1"/>
</dbReference>
<evidence type="ECO:0000256" key="6">
    <source>
        <dbReference type="ARBA" id="ARBA00023186"/>
    </source>
</evidence>
<dbReference type="InterPro" id="IPR027410">
    <property type="entry name" value="TCP-1-like_intermed_sf"/>
</dbReference>
<dbReference type="GO" id="GO:0051082">
    <property type="term" value="F:unfolded protein binding"/>
    <property type="evidence" value="ECO:0007669"/>
    <property type="project" value="InterPro"/>
</dbReference>
<organism evidence="8">
    <name type="scientific">Hirondellea gigas</name>
    <dbReference type="NCBI Taxonomy" id="1518452"/>
    <lineage>
        <taxon>Eukaryota</taxon>
        <taxon>Metazoa</taxon>
        <taxon>Ecdysozoa</taxon>
        <taxon>Arthropoda</taxon>
        <taxon>Crustacea</taxon>
        <taxon>Multicrustacea</taxon>
        <taxon>Malacostraca</taxon>
        <taxon>Eumalacostraca</taxon>
        <taxon>Peracarida</taxon>
        <taxon>Amphipoda</taxon>
        <taxon>Amphilochidea</taxon>
        <taxon>Lysianassida</taxon>
        <taxon>Lysianassidira</taxon>
        <taxon>Lysianassoidea</taxon>
        <taxon>Lysianassidae</taxon>
        <taxon>Hirondellea</taxon>
    </lineage>
</organism>
<dbReference type="GO" id="GO:0005524">
    <property type="term" value="F:ATP binding"/>
    <property type="evidence" value="ECO:0007669"/>
    <property type="project" value="UniProtKB-KW"/>
</dbReference>
<dbReference type="PROSITE" id="PS00750">
    <property type="entry name" value="TCP1_1"/>
    <property type="match status" value="1"/>
</dbReference>
<reference evidence="9" key="1">
    <citation type="submission" date="2017-11" db="EMBL/GenBank/DDBJ databases">
        <title>The sensing device of the deep-sea amphipod.</title>
        <authorList>
            <person name="Kobayashi H."/>
            <person name="Nagahama T."/>
            <person name="Arai W."/>
            <person name="Sasagawa Y."/>
            <person name="Umeda M."/>
            <person name="Hayashi T."/>
            <person name="Nikaido I."/>
            <person name="Watanabe H."/>
            <person name="Oguri K."/>
            <person name="Kitazato H."/>
            <person name="Fujioka K."/>
            <person name="Kido Y."/>
            <person name="Takami H."/>
        </authorList>
    </citation>
    <scope>NUCLEOTIDE SEQUENCE</scope>
    <source>
        <tissue evidence="9">Whole body</tissue>
    </source>
</reference>
<dbReference type="Gene3D" id="3.30.260.10">
    <property type="entry name" value="TCP-1-like chaperonin intermediate domain"/>
    <property type="match status" value="1"/>
</dbReference>
<dbReference type="EMBL" id="IACF01002890">
    <property type="protein sequence ID" value="LAB68525.1"/>
    <property type="molecule type" value="mRNA"/>
</dbReference>
<dbReference type="InterPro" id="IPR027409">
    <property type="entry name" value="GroEL-like_apical_dom_sf"/>
</dbReference>
<dbReference type="InterPro" id="IPR017998">
    <property type="entry name" value="Chaperone_TCP-1"/>
</dbReference>
<evidence type="ECO:0000256" key="4">
    <source>
        <dbReference type="ARBA" id="ARBA00022741"/>
    </source>
</evidence>
<dbReference type="SUPFAM" id="SSF52029">
    <property type="entry name" value="GroEL apical domain-like"/>
    <property type="match status" value="1"/>
</dbReference>
<proteinExistence type="evidence at transcript level"/>
<dbReference type="NCBIfam" id="TIGR02347">
    <property type="entry name" value="chap_CCT_zeta"/>
    <property type="match status" value="1"/>
</dbReference>
<protein>
    <submittedName>
        <fullName evidence="8">Chaperonin containing T-complex polypeptide subunit zeta</fullName>
    </submittedName>
</protein>
<dbReference type="PROSITE" id="PS00995">
    <property type="entry name" value="TCP1_3"/>
    <property type="match status" value="1"/>
</dbReference>
<keyword evidence="5 7" id="KW-0067">ATP-binding</keyword>
<dbReference type="SUPFAM" id="SSF54849">
    <property type="entry name" value="GroEL-intermediate domain like"/>
    <property type="match status" value="1"/>
</dbReference>
<evidence type="ECO:0000256" key="7">
    <source>
        <dbReference type="RuleBase" id="RU004187"/>
    </source>
</evidence>
<evidence type="ECO:0000313" key="8">
    <source>
        <dbReference type="EMBL" id="LAB68525.1"/>
    </source>
</evidence>
<dbReference type="FunFam" id="3.50.7.10:FF:000004">
    <property type="entry name" value="T-complex protein 1 subunit zeta"/>
    <property type="match status" value="1"/>
</dbReference>
<dbReference type="PRINTS" id="PR00304">
    <property type="entry name" value="TCOMPLEXTCP1"/>
</dbReference>
<dbReference type="GO" id="GO:0016887">
    <property type="term" value="F:ATP hydrolysis activity"/>
    <property type="evidence" value="ECO:0007669"/>
    <property type="project" value="InterPro"/>
</dbReference>
<keyword evidence="4 7" id="KW-0547">Nucleotide-binding</keyword>
<dbReference type="PANTHER" id="PTHR11353">
    <property type="entry name" value="CHAPERONIN"/>
    <property type="match status" value="1"/>
</dbReference>
<dbReference type="InterPro" id="IPR002194">
    <property type="entry name" value="Chaperonin_TCP-1_CS"/>
</dbReference>
<evidence type="ECO:0000256" key="3">
    <source>
        <dbReference type="ARBA" id="ARBA00022490"/>
    </source>
</evidence>
<dbReference type="InterPro" id="IPR012722">
    <property type="entry name" value="Chap_CCT_zeta"/>
</dbReference>
<evidence type="ECO:0000313" key="9">
    <source>
        <dbReference type="EMBL" id="LAC22386.1"/>
    </source>
</evidence>
<dbReference type="CDD" id="cd03342">
    <property type="entry name" value="TCP1_zeta"/>
    <property type="match status" value="1"/>
</dbReference>
<dbReference type="AlphaFoldDB" id="A0A2P2I3C5"/>
<dbReference type="EMBL" id="IACT01003135">
    <property type="protein sequence ID" value="LAC22386.1"/>
    <property type="molecule type" value="mRNA"/>
</dbReference>
<name>A0A2P2I3C5_9CRUS</name>
<dbReference type="Gene3D" id="3.50.7.10">
    <property type="entry name" value="GroEL"/>
    <property type="match status" value="1"/>
</dbReference>
<keyword evidence="6 7" id="KW-0143">Chaperone</keyword>
<dbReference type="FunFam" id="1.10.560.10:FF:000058">
    <property type="entry name" value="T-complex protein 1 subunit zeta"/>
    <property type="match status" value="1"/>
</dbReference>
<evidence type="ECO:0000256" key="5">
    <source>
        <dbReference type="ARBA" id="ARBA00022840"/>
    </source>
</evidence>